<name>A0AC60P7M9_IXOPE</name>
<evidence type="ECO:0000313" key="1">
    <source>
        <dbReference type="EMBL" id="KAG0415415.1"/>
    </source>
</evidence>
<reference evidence="1 2" key="1">
    <citation type="journal article" date="2020" name="Cell">
        <title>Large-Scale Comparative Analyses of Tick Genomes Elucidate Their Genetic Diversity and Vector Capacities.</title>
        <authorList>
            <consortium name="Tick Genome and Microbiome Consortium (TIGMIC)"/>
            <person name="Jia N."/>
            <person name="Wang J."/>
            <person name="Shi W."/>
            <person name="Du L."/>
            <person name="Sun Y."/>
            <person name="Zhan W."/>
            <person name="Jiang J.F."/>
            <person name="Wang Q."/>
            <person name="Zhang B."/>
            <person name="Ji P."/>
            <person name="Bell-Sakyi L."/>
            <person name="Cui X.M."/>
            <person name="Yuan T.T."/>
            <person name="Jiang B.G."/>
            <person name="Yang W.F."/>
            <person name="Lam T.T."/>
            <person name="Chang Q.C."/>
            <person name="Ding S.J."/>
            <person name="Wang X.J."/>
            <person name="Zhu J.G."/>
            <person name="Ruan X.D."/>
            <person name="Zhao L."/>
            <person name="Wei J.T."/>
            <person name="Ye R.Z."/>
            <person name="Que T.C."/>
            <person name="Du C.H."/>
            <person name="Zhou Y.H."/>
            <person name="Cheng J.X."/>
            <person name="Dai P.F."/>
            <person name="Guo W.B."/>
            <person name="Han X.H."/>
            <person name="Huang E.J."/>
            <person name="Li L.F."/>
            <person name="Wei W."/>
            <person name="Gao Y.C."/>
            <person name="Liu J.Z."/>
            <person name="Shao H.Z."/>
            <person name="Wang X."/>
            <person name="Wang C.C."/>
            <person name="Yang T.C."/>
            <person name="Huo Q.B."/>
            <person name="Li W."/>
            <person name="Chen H.Y."/>
            <person name="Chen S.E."/>
            <person name="Zhou L.G."/>
            <person name="Ni X.B."/>
            <person name="Tian J.H."/>
            <person name="Sheng Y."/>
            <person name="Liu T."/>
            <person name="Pan Y.S."/>
            <person name="Xia L.Y."/>
            <person name="Li J."/>
            <person name="Zhao F."/>
            <person name="Cao W.C."/>
        </authorList>
    </citation>
    <scope>NUCLEOTIDE SEQUENCE [LARGE SCALE GENOMIC DNA]</scope>
    <source>
        <strain evidence="1">Iper-2018</strain>
    </source>
</reference>
<keyword evidence="2" id="KW-1185">Reference proteome</keyword>
<organism evidence="1 2">
    <name type="scientific">Ixodes persulcatus</name>
    <name type="common">Taiga tick</name>
    <dbReference type="NCBI Taxonomy" id="34615"/>
    <lineage>
        <taxon>Eukaryota</taxon>
        <taxon>Metazoa</taxon>
        <taxon>Ecdysozoa</taxon>
        <taxon>Arthropoda</taxon>
        <taxon>Chelicerata</taxon>
        <taxon>Arachnida</taxon>
        <taxon>Acari</taxon>
        <taxon>Parasitiformes</taxon>
        <taxon>Ixodida</taxon>
        <taxon>Ixodoidea</taxon>
        <taxon>Ixodidae</taxon>
        <taxon>Ixodinae</taxon>
        <taxon>Ixodes</taxon>
    </lineage>
</organism>
<dbReference type="Proteomes" id="UP000805193">
    <property type="component" value="Unassembled WGS sequence"/>
</dbReference>
<comment type="caution">
    <text evidence="1">The sequence shown here is derived from an EMBL/GenBank/DDBJ whole genome shotgun (WGS) entry which is preliminary data.</text>
</comment>
<gene>
    <name evidence="1" type="ORF">HPB47_007427</name>
</gene>
<evidence type="ECO:0000313" key="2">
    <source>
        <dbReference type="Proteomes" id="UP000805193"/>
    </source>
</evidence>
<dbReference type="EMBL" id="JABSTQ010011072">
    <property type="protein sequence ID" value="KAG0415415.1"/>
    <property type="molecule type" value="Genomic_DNA"/>
</dbReference>
<protein>
    <submittedName>
        <fullName evidence="1">Uncharacterized protein</fullName>
    </submittedName>
</protein>
<accession>A0AC60P7M9</accession>
<sequence>MEVGSSWRRHDATRGEARSVDGYAPYDEQNQLLPTSMGFSVIPLYSVESRSRVQNRRLISPFSTGDVVLNGTRRLALTTSCLNELNYLFRQLLDGQENESFDVPAGYGGNSDFMHDVLFLHDFMQKTGSLKIVQSSQTIQGSLDLSKFHGLKILELKRVPPHLLVGLDYLVPQLETLICQRNISSLKPKALRLQLARKSNVPAPEPVVSVPTLQPVLPSELVVPQRQTTEQHALPAVSVQGASPSKAVEAPPPGPADQEGSSCSSLETPDSLTPQRPGRRPRRRRSTRVAAILDQEHRSPVEAPATATVQQEILDYKSELESRKQQLGDEWLVGVSRLRLPDAQSTPCGTPESATFVGPGFSAWQREGNASPGAANRPSEGVASSRQGTGVAQGSPKGSAPRRRISELSEGVVVLDDLPPDHFGDPGGTGQPEGFSWTSMATSAFAADEADAEDDLSTKLFLAQRTGDGSETSVFVGIRDDVMKESDSLTGKTLVCLDLNKLSSAALSDDKVVRLKFDTDIRNKKERCYIFDCSEDAEEVTRMLQPFAEAKALKDLYIEALQCVKCGARFPEHAVKKVVVKKKRDGVMTDVHESDRCPCCGGDILLAVDGPDDKSLMSSSVRTNTDLESAQSCFEESAYESATSEGMVEAVCQDNVSEESIETVMPEQQGGLFRPGFRKSASDITVLSNPSQSSIMVISASSANNTAMDVLQEGEKTLSPPPTVVLPTLKEIVEEPTVGISRTKSVNIGQRSGAADTSDTFLSEASFKSAQSHASVSRGSEVRSNSPREMASLWELFEDREQISPESFCCIDHRVRLFLEVSVFTQEETFVCFLEVDLVTSSILDETAALFVVSNKKAYFFKKKSNDREDPKAWLQLLESRPLDGLKLISLLLGNQGFRLSWLAEKAGVPWHTCLVRDADRCNCFLEYFTGILQQRVPNPPLVEMDVSESLAQLEREVVSRPEGRRSPLGTGEDEVVLYVLGFWDRDADTAGSVHPESVALVVTRCDIHVSRVHYLKSPKGAVKCGLVRYQPLIDQKISNLTAVHLHEDARRARLTFLDEDRGTESAWTVVTETKASLHSLLNSLRTPWEELFGIEMPLALLAR</sequence>
<proteinExistence type="predicted"/>